<dbReference type="KEGG" id="halg:HUG10_12135"/>
<keyword evidence="3" id="KW-1185">Reference proteome</keyword>
<reference evidence="2 3" key="1">
    <citation type="submission" date="2020-07" db="EMBL/GenBank/DDBJ databases">
        <title>Gai3-2, isolated from salt lake.</title>
        <authorList>
            <person name="Cui H."/>
            <person name="Shi X."/>
        </authorList>
    </citation>
    <scope>NUCLEOTIDE SEQUENCE [LARGE SCALE GENOMIC DNA]</scope>
    <source>
        <strain evidence="2 3">Gai3-2</strain>
    </source>
</reference>
<protein>
    <submittedName>
        <fullName evidence="2">Uncharacterized protein</fullName>
    </submittedName>
</protein>
<dbReference type="Proteomes" id="UP000509750">
    <property type="component" value="Chromosome"/>
</dbReference>
<gene>
    <name evidence="2" type="ORF">HUG10_12135</name>
</gene>
<dbReference type="EMBL" id="CP058529">
    <property type="protein sequence ID" value="QLG28250.1"/>
    <property type="molecule type" value="Genomic_DNA"/>
</dbReference>
<dbReference type="AlphaFoldDB" id="A0A7D5GG65"/>
<dbReference type="RefSeq" id="WP_179169825.1">
    <property type="nucleotide sequence ID" value="NZ_CP058529.1"/>
</dbReference>
<dbReference type="GeneID" id="56029594"/>
<evidence type="ECO:0000313" key="2">
    <source>
        <dbReference type="EMBL" id="QLG28250.1"/>
    </source>
</evidence>
<evidence type="ECO:0000256" key="1">
    <source>
        <dbReference type="SAM" id="MobiDB-lite"/>
    </source>
</evidence>
<evidence type="ECO:0000313" key="3">
    <source>
        <dbReference type="Proteomes" id="UP000509750"/>
    </source>
</evidence>
<dbReference type="OrthoDB" id="197463at2157"/>
<accession>A0A7D5GG65</accession>
<feature type="compositionally biased region" description="Basic and acidic residues" evidence="1">
    <location>
        <begin position="22"/>
        <end position="49"/>
    </location>
</feature>
<proteinExistence type="predicted"/>
<feature type="compositionally biased region" description="Basic and acidic residues" evidence="1">
    <location>
        <begin position="1"/>
        <end position="15"/>
    </location>
</feature>
<sequence length="89" mass="9969">MVRTELEEASDHLRQAAEGAEGETRDKLGEQAHRFADAATREHGPDHGWLDRHTHVVRELGEELDGEAKEHVETAVDRINTYREGVSGV</sequence>
<feature type="region of interest" description="Disordered" evidence="1">
    <location>
        <begin position="1"/>
        <end position="49"/>
    </location>
</feature>
<organism evidence="2 3">
    <name type="scientific">Halorarum halophilum</name>
    <dbReference type="NCBI Taxonomy" id="2743090"/>
    <lineage>
        <taxon>Archaea</taxon>
        <taxon>Methanobacteriati</taxon>
        <taxon>Methanobacteriota</taxon>
        <taxon>Stenosarchaea group</taxon>
        <taxon>Halobacteria</taxon>
        <taxon>Halobacteriales</taxon>
        <taxon>Haloferacaceae</taxon>
        <taxon>Halorarum</taxon>
    </lineage>
</organism>
<name>A0A7D5GG65_9EURY</name>
<dbReference type="Pfam" id="PF24430">
    <property type="entry name" value="DUF7553"/>
    <property type="match status" value="1"/>
</dbReference>
<dbReference type="InterPro" id="IPR055975">
    <property type="entry name" value="DUF7553"/>
</dbReference>